<evidence type="ECO:0000256" key="1">
    <source>
        <dbReference type="ARBA" id="ARBA00004651"/>
    </source>
</evidence>
<dbReference type="InterPro" id="IPR050250">
    <property type="entry name" value="Macrolide_Exporter_MacB"/>
</dbReference>
<feature type="transmembrane region" description="Helical" evidence="9">
    <location>
        <begin position="6"/>
        <end position="30"/>
    </location>
</feature>
<evidence type="ECO:0000313" key="12">
    <source>
        <dbReference type="Proteomes" id="UP000260823"/>
    </source>
</evidence>
<dbReference type="PANTHER" id="PTHR30572">
    <property type="entry name" value="MEMBRANE COMPONENT OF TRANSPORTER-RELATED"/>
    <property type="match status" value="1"/>
</dbReference>
<feature type="transmembrane region" description="Helical" evidence="9">
    <location>
        <begin position="71"/>
        <end position="93"/>
    </location>
</feature>
<dbReference type="Gene3D" id="1.10.10.60">
    <property type="entry name" value="Homeodomain-like"/>
    <property type="match status" value="2"/>
</dbReference>
<protein>
    <submittedName>
        <fullName evidence="11">Helix-turn-helix domain-containing protein</fullName>
    </submittedName>
</protein>
<keyword evidence="12" id="KW-1185">Reference proteome</keyword>
<feature type="transmembrane region" description="Helical" evidence="9">
    <location>
        <begin position="712"/>
        <end position="731"/>
    </location>
</feature>
<dbReference type="Pfam" id="PF02687">
    <property type="entry name" value="FtsX"/>
    <property type="match status" value="2"/>
</dbReference>
<evidence type="ECO:0000256" key="9">
    <source>
        <dbReference type="SAM" id="Phobius"/>
    </source>
</evidence>
<feature type="transmembrane region" description="Helical" evidence="9">
    <location>
        <begin position="851"/>
        <end position="871"/>
    </location>
</feature>
<dbReference type="RefSeq" id="WP_117381307.1">
    <property type="nucleotide sequence ID" value="NZ_QWDE01000001.1"/>
</dbReference>
<feature type="transmembrane region" description="Helical" evidence="9">
    <location>
        <begin position="765"/>
        <end position="786"/>
    </location>
</feature>
<keyword evidence="8" id="KW-0804">Transcription</keyword>
<feature type="transmembrane region" description="Helical" evidence="9">
    <location>
        <begin position="1185"/>
        <end position="1208"/>
    </location>
</feature>
<feature type="domain" description="HTH araC/xylS-type" evidence="10">
    <location>
        <begin position="268"/>
        <end position="372"/>
    </location>
</feature>
<keyword evidence="5" id="KW-0805">Transcription regulation</keyword>
<dbReference type="GO" id="GO:0022857">
    <property type="term" value="F:transmembrane transporter activity"/>
    <property type="evidence" value="ECO:0007669"/>
    <property type="project" value="TreeGrafter"/>
</dbReference>
<dbReference type="InterPro" id="IPR009057">
    <property type="entry name" value="Homeodomain-like_sf"/>
</dbReference>
<name>A0A3E2NTY8_9SPHI</name>
<feature type="transmembrane region" description="Helical" evidence="9">
    <location>
        <begin position="143"/>
        <end position="161"/>
    </location>
</feature>
<evidence type="ECO:0000256" key="6">
    <source>
        <dbReference type="ARBA" id="ARBA00023125"/>
    </source>
</evidence>
<evidence type="ECO:0000256" key="5">
    <source>
        <dbReference type="ARBA" id="ARBA00023015"/>
    </source>
</evidence>
<keyword evidence="2" id="KW-1003">Cell membrane</keyword>
<dbReference type="GO" id="GO:0005886">
    <property type="term" value="C:plasma membrane"/>
    <property type="evidence" value="ECO:0007669"/>
    <property type="project" value="UniProtKB-SubCell"/>
</dbReference>
<evidence type="ECO:0000256" key="3">
    <source>
        <dbReference type="ARBA" id="ARBA00022692"/>
    </source>
</evidence>
<evidence type="ECO:0000256" key="8">
    <source>
        <dbReference type="ARBA" id="ARBA00023163"/>
    </source>
</evidence>
<keyword evidence="6" id="KW-0238">DNA-binding</keyword>
<dbReference type="SMART" id="SM00342">
    <property type="entry name" value="HTH_ARAC"/>
    <property type="match status" value="1"/>
</dbReference>
<dbReference type="InterPro" id="IPR025857">
    <property type="entry name" value="MacB_PCD"/>
</dbReference>
<evidence type="ECO:0000256" key="7">
    <source>
        <dbReference type="ARBA" id="ARBA00023136"/>
    </source>
</evidence>
<dbReference type="Pfam" id="PF12833">
    <property type="entry name" value="HTH_18"/>
    <property type="match status" value="1"/>
</dbReference>
<accession>A0A3E2NTY8</accession>
<dbReference type="GO" id="GO:0043565">
    <property type="term" value="F:sequence-specific DNA binding"/>
    <property type="evidence" value="ECO:0007669"/>
    <property type="project" value="InterPro"/>
</dbReference>
<dbReference type="GO" id="GO:0003700">
    <property type="term" value="F:DNA-binding transcription factor activity"/>
    <property type="evidence" value="ECO:0007669"/>
    <property type="project" value="InterPro"/>
</dbReference>
<dbReference type="InterPro" id="IPR018060">
    <property type="entry name" value="HTH_AraC"/>
</dbReference>
<dbReference type="PANTHER" id="PTHR30572:SF18">
    <property type="entry name" value="ABC-TYPE MACROLIDE FAMILY EXPORT SYSTEM PERMEASE COMPONENT 2"/>
    <property type="match status" value="1"/>
</dbReference>
<keyword evidence="4 9" id="KW-1133">Transmembrane helix</keyword>
<gene>
    <name evidence="11" type="ORF">DYU05_01990</name>
</gene>
<dbReference type="AlphaFoldDB" id="A0A3E2NTY8"/>
<feature type="transmembrane region" description="Helical" evidence="9">
    <location>
        <begin position="1102"/>
        <end position="1124"/>
    </location>
</feature>
<feature type="transmembrane region" description="Helical" evidence="9">
    <location>
        <begin position="42"/>
        <end position="59"/>
    </location>
</feature>
<feature type="transmembrane region" description="Helical" evidence="9">
    <location>
        <begin position="190"/>
        <end position="211"/>
    </location>
</feature>
<sequence>MNTYTFHINLFGLVYLATVFTGFIFFLLLWFIKNANTTANRFLAFALLTIIGWIAGILGDDLRLETYLPHWNWIPLQLLPALGPSVYFYVLKLTQPSCQLRQKDILCLIPLLLQLLFLAMQIRESLITGAAIYNTLVFKQLNPSIQLITAALIIAYVYRSLIKIRLFYQNLGFNAANDRQLYEFKWLQRLLIAFALQWLLYILLLTAYHFYHPYKSLVYVYNSLCVTLGITMIWMAVSAFLKQQSAIHTKAAPGSKPLLPLDLKQKGLQLKKAMKTSLYYQDPDLNLNTLAGKVGLSTHDLSRVINTVFKKSFNDFVNDYRVSDVIKKMQSPVHSHITLLGIAYESGFSSQSTFNRIFKQATGKSPLDFKNSLKKELPSYNMGSNSQFGSIISTPETTPSWSQKKLNRSYMYKNYLKIAWRNLTRNKSYTAINITGLAVGIAVCTIIFTVIQYQKSFDGFHTHKDRIYRVLTEYHHTESSTVTYGKDVPFPLPAALKTAFPQAEQIVPVFASQNDELMVGNNDASSQKLFNEQQGVFYTTPEFFKVFDFPLLAGTYTSLKDPNNVLLTKEIAEKYFGNWRTAIGKTIKLQAGGFMFEHGTDVLKVSGILSSIPANTDLQLKIVVSYGTGFTGNYLAQSTDWNTTVSNFGCYVLLPRNATINDFNRELGTFSKRVKSPANRDSHILQPLNLVHYDAEAGNYSNKTVSNNLLNVLWLIAAFILAIACVNFINLSTAQAVNRAKEVGVRKVLGSSKVQLQIQFLTETFLIVICAVILAIVITLIALPYLSHLLELSLSLSLFSDPQLPLFLLFVTIVVTALAGFYPAIVLSRFNPINALKRKISFNNGITFRRGLVAFQFIVAQVLIIATFIIVKQMHYFMNQPLGFDKEAIINIPFRVDSLRISRLDYLKNQLLELNGVKTVSYSSNAPVENGGDTWNTIRFNHSIKETDFKVITKFADDDYVSAYKLQIIAGRNLRPSNLTREFLVNESLVKNLGLKNANDILNKEISIWSDQIKCVVVGVVKDFNNRSFRHGLAPLLISTNNTMYNQAGIKLSTTNMPATILGIKKVFDESFPDFVYEYKFLDEKIASFYKQESQLAALYKLFAAIAIFLSCLGLYGLASFMAVQRVKEVGIRKVLGATAGSIVYLFSKEFITLISIAFMVAAPIAWYYMNQWLHNYVYRIDISWWLFAVGGITALVIALATISFQAINAATANPIKSLRDD</sequence>
<comment type="caution">
    <text evidence="11">The sequence shown here is derived from an EMBL/GenBank/DDBJ whole genome shotgun (WGS) entry which is preliminary data.</text>
</comment>
<evidence type="ECO:0000256" key="2">
    <source>
        <dbReference type="ARBA" id="ARBA00022475"/>
    </source>
</evidence>
<dbReference type="InterPro" id="IPR018062">
    <property type="entry name" value="HTH_AraC-typ_CS"/>
</dbReference>
<reference evidence="11 12" key="1">
    <citation type="submission" date="2018-08" db="EMBL/GenBank/DDBJ databases">
        <title>Mucilaginibacter terrae sp. nov., isolated from manganese diggings.</title>
        <authorList>
            <person name="Huang Y."/>
            <person name="Zhou Z."/>
        </authorList>
    </citation>
    <scope>NUCLEOTIDE SEQUENCE [LARGE SCALE GENOMIC DNA]</scope>
    <source>
        <strain evidence="11 12">ZH6</strain>
    </source>
</reference>
<evidence type="ECO:0000256" key="4">
    <source>
        <dbReference type="ARBA" id="ARBA00022989"/>
    </source>
</evidence>
<dbReference type="Proteomes" id="UP000260823">
    <property type="component" value="Unassembled WGS sequence"/>
</dbReference>
<feature type="transmembrane region" description="Helical" evidence="9">
    <location>
        <begin position="105"/>
        <end position="123"/>
    </location>
</feature>
<dbReference type="PROSITE" id="PS00041">
    <property type="entry name" value="HTH_ARAC_FAMILY_1"/>
    <property type="match status" value="1"/>
</dbReference>
<feature type="transmembrane region" description="Helical" evidence="9">
    <location>
        <begin position="431"/>
        <end position="451"/>
    </location>
</feature>
<dbReference type="EMBL" id="QWDE01000001">
    <property type="protein sequence ID" value="RFZ84417.1"/>
    <property type="molecule type" value="Genomic_DNA"/>
</dbReference>
<feature type="transmembrane region" description="Helical" evidence="9">
    <location>
        <begin position="217"/>
        <end position="241"/>
    </location>
</feature>
<keyword evidence="7 9" id="KW-0472">Membrane</keyword>
<evidence type="ECO:0000313" key="11">
    <source>
        <dbReference type="EMBL" id="RFZ84417.1"/>
    </source>
</evidence>
<comment type="subcellular location">
    <subcellularLocation>
        <location evidence="1">Cell membrane</location>
        <topology evidence="1">Multi-pass membrane protein</topology>
    </subcellularLocation>
</comment>
<organism evidence="11 12">
    <name type="scientific">Mucilaginibacter terrenus</name>
    <dbReference type="NCBI Taxonomy" id="2482727"/>
    <lineage>
        <taxon>Bacteria</taxon>
        <taxon>Pseudomonadati</taxon>
        <taxon>Bacteroidota</taxon>
        <taxon>Sphingobacteriia</taxon>
        <taxon>Sphingobacteriales</taxon>
        <taxon>Sphingobacteriaceae</taxon>
        <taxon>Mucilaginibacter</taxon>
    </lineage>
</organism>
<feature type="transmembrane region" description="Helical" evidence="9">
    <location>
        <begin position="1151"/>
        <end position="1170"/>
    </location>
</feature>
<proteinExistence type="predicted"/>
<keyword evidence="3 9" id="KW-0812">Transmembrane</keyword>
<evidence type="ECO:0000259" key="10">
    <source>
        <dbReference type="PROSITE" id="PS01124"/>
    </source>
</evidence>
<feature type="transmembrane region" description="Helical" evidence="9">
    <location>
        <begin position="806"/>
        <end position="830"/>
    </location>
</feature>
<dbReference type="SUPFAM" id="SSF46689">
    <property type="entry name" value="Homeodomain-like"/>
    <property type="match status" value="1"/>
</dbReference>
<dbReference type="OrthoDB" id="1451596at2"/>
<dbReference type="PROSITE" id="PS01124">
    <property type="entry name" value="HTH_ARAC_FAMILY_2"/>
    <property type="match status" value="1"/>
</dbReference>
<dbReference type="InterPro" id="IPR003838">
    <property type="entry name" value="ABC3_permease_C"/>
</dbReference>
<dbReference type="Pfam" id="PF12704">
    <property type="entry name" value="MacB_PCD"/>
    <property type="match status" value="1"/>
</dbReference>